<keyword evidence="2" id="KW-1185">Reference proteome</keyword>
<evidence type="ECO:0000313" key="1">
    <source>
        <dbReference type="EMBL" id="SDI08849.1"/>
    </source>
</evidence>
<dbReference type="Proteomes" id="UP000198894">
    <property type="component" value="Unassembled WGS sequence"/>
</dbReference>
<name>A0A1G8HQD7_9HYPH</name>
<sequence>MGSSLGNKASSPVSDGFVQRLLAAYRLVHPGNLFKRGRIYTRGRAATRTVYFVPHNRNNVRLLADAAEILGDRGIRCVFAHLDGLKRGGVARPELNARGISHIGFADLERMIRPGDMLVTGSDFAPQFFRRFIDSINFGMVRVVGLIGGARELRPHRFVRADYILSMGPAALQQRRQPTYVVGSPVIERAAASAGARHDEGLFVLVNFKGSIEDPADRQAIEAVAAACAKLGLAHVVSVHPTMFAKVDMPNKSPLDFAQLLPDALALVTRPSTTVYEAIACGIPVVLFPPVSPMVEFDRPMGAFKPTLSEHDLVEDIRAAVRSRPTYFEQSRDFLNANLSIDPKVPASQRIAEALIDIYDR</sequence>
<dbReference type="EMBL" id="FNEE01000001">
    <property type="protein sequence ID" value="SDI08849.1"/>
    <property type="molecule type" value="Genomic_DNA"/>
</dbReference>
<dbReference type="AlphaFoldDB" id="A0A1G8HQD7"/>
<proteinExistence type="predicted"/>
<accession>A0A1G8HQD7</accession>
<reference evidence="2" key="1">
    <citation type="submission" date="2016-10" db="EMBL/GenBank/DDBJ databases">
        <authorList>
            <person name="Varghese N."/>
            <person name="Submissions S."/>
        </authorList>
    </citation>
    <scope>NUCLEOTIDE SEQUENCE [LARGE SCALE GENOMIC DNA]</scope>
    <source>
        <strain evidence="2">CGMCC 1.11022</strain>
    </source>
</reference>
<organism evidence="1 2">
    <name type="scientific">Mesorhizobium muleiense</name>
    <dbReference type="NCBI Taxonomy" id="1004279"/>
    <lineage>
        <taxon>Bacteria</taxon>
        <taxon>Pseudomonadati</taxon>
        <taxon>Pseudomonadota</taxon>
        <taxon>Alphaproteobacteria</taxon>
        <taxon>Hyphomicrobiales</taxon>
        <taxon>Phyllobacteriaceae</taxon>
        <taxon>Mesorhizobium</taxon>
    </lineage>
</organism>
<evidence type="ECO:0000313" key="2">
    <source>
        <dbReference type="Proteomes" id="UP000198894"/>
    </source>
</evidence>
<dbReference type="SUPFAM" id="SSF53756">
    <property type="entry name" value="UDP-Glycosyltransferase/glycogen phosphorylase"/>
    <property type="match status" value="1"/>
</dbReference>
<protein>
    <submittedName>
        <fullName evidence="1">Uncharacterized protein</fullName>
    </submittedName>
</protein>
<gene>
    <name evidence="1" type="ORF">SAMN05428953_101137</name>
</gene>